<protein>
    <recommendedName>
        <fullName evidence="7">ABC-2 type transporter transmembrane domain-containing protein</fullName>
    </recommendedName>
</protein>
<gene>
    <name evidence="8" type="ORF">S01H1_84787</name>
</gene>
<keyword evidence="2 6" id="KW-0812">Transmembrane</keyword>
<feature type="domain" description="ABC-2 type transporter transmembrane" evidence="7">
    <location>
        <begin position="35"/>
        <end position="97"/>
    </location>
</feature>
<organism evidence="8">
    <name type="scientific">marine sediment metagenome</name>
    <dbReference type="NCBI Taxonomy" id="412755"/>
    <lineage>
        <taxon>unclassified sequences</taxon>
        <taxon>metagenomes</taxon>
        <taxon>ecological metagenomes</taxon>
    </lineage>
</organism>
<comment type="subcellular location">
    <subcellularLocation>
        <location evidence="1">Membrane</location>
        <topology evidence="1">Multi-pass membrane protein</topology>
    </subcellularLocation>
</comment>
<evidence type="ECO:0000256" key="1">
    <source>
        <dbReference type="ARBA" id="ARBA00004141"/>
    </source>
</evidence>
<feature type="transmembrane region" description="Helical" evidence="6">
    <location>
        <begin position="55"/>
        <end position="76"/>
    </location>
</feature>
<reference evidence="8" key="1">
    <citation type="journal article" date="2014" name="Front. Microbiol.">
        <title>High frequency of phylogenetically diverse reductive dehalogenase-homologous genes in deep subseafloor sedimentary metagenomes.</title>
        <authorList>
            <person name="Kawai M."/>
            <person name="Futagami T."/>
            <person name="Toyoda A."/>
            <person name="Takaki Y."/>
            <person name="Nishi S."/>
            <person name="Hori S."/>
            <person name="Arai W."/>
            <person name="Tsubouchi T."/>
            <person name="Morono Y."/>
            <person name="Uchiyama I."/>
            <person name="Ito T."/>
            <person name="Fujiyama A."/>
            <person name="Inagaki F."/>
            <person name="Takami H."/>
        </authorList>
    </citation>
    <scope>NUCLEOTIDE SEQUENCE</scope>
    <source>
        <strain evidence="8">Expedition CK06-06</strain>
    </source>
</reference>
<feature type="non-terminal residue" evidence="8">
    <location>
        <position position="1"/>
    </location>
</feature>
<evidence type="ECO:0000256" key="2">
    <source>
        <dbReference type="ARBA" id="ARBA00022692"/>
    </source>
</evidence>
<evidence type="ECO:0000259" key="7">
    <source>
        <dbReference type="Pfam" id="PF01061"/>
    </source>
</evidence>
<dbReference type="Pfam" id="PF01061">
    <property type="entry name" value="ABC2_membrane"/>
    <property type="match status" value="1"/>
</dbReference>
<accession>X0XMT1</accession>
<proteinExistence type="predicted"/>
<feature type="region of interest" description="Disordered" evidence="5">
    <location>
        <begin position="1"/>
        <end position="31"/>
    </location>
</feature>
<evidence type="ECO:0000313" key="8">
    <source>
        <dbReference type="EMBL" id="GAG44485.1"/>
    </source>
</evidence>
<keyword evidence="3 6" id="KW-1133">Transmembrane helix</keyword>
<dbReference type="GO" id="GO:0140359">
    <property type="term" value="F:ABC-type transporter activity"/>
    <property type="evidence" value="ECO:0007669"/>
    <property type="project" value="InterPro"/>
</dbReference>
<comment type="caution">
    <text evidence="8">The sequence shown here is derived from an EMBL/GenBank/DDBJ whole genome shotgun (WGS) entry which is preliminary data.</text>
</comment>
<evidence type="ECO:0000256" key="6">
    <source>
        <dbReference type="SAM" id="Phobius"/>
    </source>
</evidence>
<keyword evidence="4 6" id="KW-0472">Membrane</keyword>
<feature type="compositionally biased region" description="Basic and acidic residues" evidence="5">
    <location>
        <begin position="7"/>
        <end position="29"/>
    </location>
</feature>
<dbReference type="EMBL" id="BARS01057992">
    <property type="protein sequence ID" value="GAG44485.1"/>
    <property type="molecule type" value="Genomic_DNA"/>
</dbReference>
<evidence type="ECO:0000256" key="5">
    <source>
        <dbReference type="SAM" id="MobiDB-lite"/>
    </source>
</evidence>
<dbReference type="GO" id="GO:0016020">
    <property type="term" value="C:membrane"/>
    <property type="evidence" value="ECO:0007669"/>
    <property type="project" value="UniProtKB-SubCell"/>
</dbReference>
<evidence type="ECO:0000256" key="3">
    <source>
        <dbReference type="ARBA" id="ARBA00022989"/>
    </source>
</evidence>
<evidence type="ECO:0000256" key="4">
    <source>
        <dbReference type="ARBA" id="ARBA00023136"/>
    </source>
</evidence>
<dbReference type="AlphaFoldDB" id="X0XMT1"/>
<dbReference type="InterPro" id="IPR013525">
    <property type="entry name" value="ABC2_TM"/>
</dbReference>
<sequence length="102" mass="11237">QMGQSMKIDDGKDAIGNSLHDENAGKDTQKPGFFTQASMLYAREFKNAIRDKASLGTRFGITIFLNLLFGIIFYQVGKQPNTELTNTSSHFGALIMEVLSGM</sequence>
<name>X0XMT1_9ZZZZ</name>